<accession>A0A016VLH3</accession>
<reference evidence="2" key="1">
    <citation type="journal article" date="2015" name="Nat. Genet.">
        <title>The genome and transcriptome of the zoonotic hookworm Ancylostoma ceylanicum identify infection-specific gene families.</title>
        <authorList>
            <person name="Schwarz E.M."/>
            <person name="Hu Y."/>
            <person name="Antoshechkin I."/>
            <person name="Miller M.M."/>
            <person name="Sternberg P.W."/>
            <person name="Aroian R.V."/>
        </authorList>
    </citation>
    <scope>NUCLEOTIDE SEQUENCE</scope>
    <source>
        <strain evidence="2">HY135</strain>
    </source>
</reference>
<evidence type="ECO:0000313" key="1">
    <source>
        <dbReference type="EMBL" id="EYC28280.1"/>
    </source>
</evidence>
<gene>
    <name evidence="1" type="primary">Acey_s0008.g74</name>
    <name evidence="1" type="synonym">Acey-ZC434.7</name>
    <name evidence="1" type="ORF">Y032_0008g74</name>
</gene>
<protein>
    <recommendedName>
        <fullName evidence="3">PRORP domain-containing protein</fullName>
    </recommendedName>
</protein>
<dbReference type="EMBL" id="JARK01001344">
    <property type="protein sequence ID" value="EYC28280.1"/>
    <property type="molecule type" value="Genomic_DNA"/>
</dbReference>
<name>A0A016VLH3_9BILA</name>
<dbReference type="Proteomes" id="UP000024635">
    <property type="component" value="Unassembled WGS sequence"/>
</dbReference>
<proteinExistence type="predicted"/>
<sequence length="290" mass="33105">MSFQLVRDCIVQEKRRDVMEWYLDAASQERLPLNQLQWSKYASNLISVCGSKADPISVTKQGGLSTAAGKSLPISVPVEEPISESDFQSLKADLNSLLHELSKRSGSVTKKEVAALRQNLRSWAKKDEKAVIIDSLNVYHGFQRGFEPLVKLTTRLADEYENAIVVTRHFLADKLKSVRWRGNVRIFSCTSLSEDDLLVLLAAMEWGRNAYVLSNDRFAVHVERAHCTGQLSLRDWMRRRMLRFNKLDCQYDELPLYGEFVQRVAPSTYFVPVLEETPGIPERSSFLVTF</sequence>
<keyword evidence="2" id="KW-1185">Reference proteome</keyword>
<comment type="caution">
    <text evidence="1">The sequence shown here is derived from an EMBL/GenBank/DDBJ whole genome shotgun (WGS) entry which is preliminary data.</text>
</comment>
<dbReference type="Gene3D" id="3.40.50.11980">
    <property type="match status" value="1"/>
</dbReference>
<dbReference type="STRING" id="53326.A0A016VLH3"/>
<dbReference type="OrthoDB" id="16284at2759"/>
<organism evidence="1 2">
    <name type="scientific">Ancylostoma ceylanicum</name>
    <dbReference type="NCBI Taxonomy" id="53326"/>
    <lineage>
        <taxon>Eukaryota</taxon>
        <taxon>Metazoa</taxon>
        <taxon>Ecdysozoa</taxon>
        <taxon>Nematoda</taxon>
        <taxon>Chromadorea</taxon>
        <taxon>Rhabditida</taxon>
        <taxon>Rhabditina</taxon>
        <taxon>Rhabditomorpha</taxon>
        <taxon>Strongyloidea</taxon>
        <taxon>Ancylostomatidae</taxon>
        <taxon>Ancylostomatinae</taxon>
        <taxon>Ancylostoma</taxon>
    </lineage>
</organism>
<evidence type="ECO:0000313" key="2">
    <source>
        <dbReference type="Proteomes" id="UP000024635"/>
    </source>
</evidence>
<evidence type="ECO:0008006" key="3">
    <source>
        <dbReference type="Google" id="ProtNLM"/>
    </source>
</evidence>
<dbReference type="AlphaFoldDB" id="A0A016VLH3"/>